<organism evidence="2">
    <name type="scientific">uncultured Caudovirales phage</name>
    <dbReference type="NCBI Taxonomy" id="2100421"/>
    <lineage>
        <taxon>Viruses</taxon>
        <taxon>Duplodnaviria</taxon>
        <taxon>Heunggongvirae</taxon>
        <taxon>Uroviricota</taxon>
        <taxon>Caudoviricetes</taxon>
        <taxon>Peduoviridae</taxon>
        <taxon>Maltschvirus</taxon>
        <taxon>Maltschvirus maltsch</taxon>
    </lineage>
</organism>
<name>A0A6J5MV88_9CAUD</name>
<proteinExistence type="predicted"/>
<gene>
    <name evidence="2" type="ORF">UFOVP567_5</name>
</gene>
<evidence type="ECO:0000313" key="2">
    <source>
        <dbReference type="EMBL" id="CAB4150252.1"/>
    </source>
</evidence>
<reference evidence="2" key="1">
    <citation type="submission" date="2020-04" db="EMBL/GenBank/DDBJ databases">
        <authorList>
            <person name="Chiriac C."/>
            <person name="Salcher M."/>
            <person name="Ghai R."/>
            <person name="Kavagutti S V."/>
        </authorList>
    </citation>
    <scope>NUCLEOTIDE SEQUENCE</scope>
</reference>
<feature type="region of interest" description="Disordered" evidence="1">
    <location>
        <begin position="152"/>
        <end position="179"/>
    </location>
</feature>
<protein>
    <submittedName>
        <fullName evidence="2">Uncharacterized protein</fullName>
    </submittedName>
</protein>
<dbReference type="EMBL" id="LR796544">
    <property type="protein sequence ID" value="CAB4150252.1"/>
    <property type="molecule type" value="Genomic_DNA"/>
</dbReference>
<accession>A0A6J5MV88</accession>
<sequence length="179" mass="20084">MFNPFDNKFDKLDKVFEPFPAGRHLVFVSDAKPFVAKSGSAAVEFEFTIHDPASAYRGKVLRFARFWTGEKSLWRLARLCRSCSTPVSAFDPADPRSVEDALLDRILVIEVEHKVETYEGKQRNREEVKSTEQPTKQDLARLLEEFGASMLPPVADEDGFDDGPIDAPKSGGDDSDIPF</sequence>
<evidence type="ECO:0000256" key="1">
    <source>
        <dbReference type="SAM" id="MobiDB-lite"/>
    </source>
</evidence>
<feature type="compositionally biased region" description="Acidic residues" evidence="1">
    <location>
        <begin position="155"/>
        <end position="164"/>
    </location>
</feature>